<dbReference type="InterPro" id="IPR036390">
    <property type="entry name" value="WH_DNA-bd_sf"/>
</dbReference>
<dbReference type="EMBL" id="BLLO01000017">
    <property type="protein sequence ID" value="GFH77837.1"/>
    <property type="molecule type" value="Genomic_DNA"/>
</dbReference>
<dbReference type="SMART" id="SM00345">
    <property type="entry name" value="HTH_GNTR"/>
    <property type="match status" value="1"/>
</dbReference>
<reference evidence="7" key="1">
    <citation type="journal article" date="2014" name="Int. J. Syst. Evol. Microbiol.">
        <title>Complete genome sequence of Corynebacterium casei LMG S-19264T (=DSM 44701T), isolated from a smear-ripened cheese.</title>
        <authorList>
            <consortium name="US DOE Joint Genome Institute (JGI-PGF)"/>
            <person name="Walter F."/>
            <person name="Albersmeier A."/>
            <person name="Kalinowski J."/>
            <person name="Ruckert C."/>
        </authorList>
    </citation>
    <scope>NUCLEOTIDE SEQUENCE</scope>
    <source>
        <strain evidence="7">JCM 4136</strain>
    </source>
</reference>
<dbReference type="PRINTS" id="PR00035">
    <property type="entry name" value="HTHGNTR"/>
</dbReference>
<proteinExistence type="predicted"/>
<dbReference type="Gene3D" id="1.10.10.10">
    <property type="entry name" value="Winged helix-like DNA-binding domain superfamily/Winged helix DNA-binding domain"/>
    <property type="match status" value="1"/>
</dbReference>
<gene>
    <name evidence="7" type="ORF">GCM10010227_40320</name>
    <name evidence="6" type="ORF">Sgou_25070</name>
</gene>
<reference evidence="7" key="3">
    <citation type="submission" date="2020-09" db="EMBL/GenBank/DDBJ databases">
        <authorList>
            <person name="Sun Q."/>
            <person name="Ohkuma M."/>
        </authorList>
    </citation>
    <scope>NUCLEOTIDE SEQUENCE</scope>
    <source>
        <strain evidence="7">JCM 4136</strain>
    </source>
</reference>
<dbReference type="CDD" id="cd07377">
    <property type="entry name" value="WHTH_GntR"/>
    <property type="match status" value="1"/>
</dbReference>
<protein>
    <submittedName>
        <fullName evidence="7">GntR family transcriptional regulator</fullName>
    </submittedName>
</protein>
<keyword evidence="2" id="KW-0238">DNA-binding</keyword>
<dbReference type="InterPro" id="IPR036388">
    <property type="entry name" value="WH-like_DNA-bd_sf"/>
</dbReference>
<dbReference type="GO" id="GO:0003700">
    <property type="term" value="F:DNA-binding transcription factor activity"/>
    <property type="evidence" value="ECO:0007669"/>
    <property type="project" value="InterPro"/>
</dbReference>
<dbReference type="SUPFAM" id="SSF46785">
    <property type="entry name" value="Winged helix' DNA-binding domain"/>
    <property type="match status" value="1"/>
</dbReference>
<name>A0A8H9HRM6_9ACTN</name>
<keyword evidence="8" id="KW-1185">Reference proteome</keyword>
<dbReference type="InterPro" id="IPR000524">
    <property type="entry name" value="Tscrpt_reg_HTH_GntR"/>
</dbReference>
<dbReference type="Proteomes" id="UP000660975">
    <property type="component" value="Unassembled WGS sequence"/>
</dbReference>
<comment type="caution">
    <text evidence="7">The sequence shown here is derived from an EMBL/GenBank/DDBJ whole genome shotgun (WGS) entry which is preliminary data.</text>
</comment>
<evidence type="ECO:0000256" key="1">
    <source>
        <dbReference type="ARBA" id="ARBA00023015"/>
    </source>
</evidence>
<dbReference type="InterPro" id="IPR011663">
    <property type="entry name" value="UTRA"/>
</dbReference>
<dbReference type="InterPro" id="IPR050679">
    <property type="entry name" value="Bact_HTH_transcr_reg"/>
</dbReference>
<evidence type="ECO:0000256" key="4">
    <source>
        <dbReference type="SAM" id="MobiDB-lite"/>
    </source>
</evidence>
<evidence type="ECO:0000313" key="8">
    <source>
        <dbReference type="Proteomes" id="UP000480804"/>
    </source>
</evidence>
<dbReference type="Pfam" id="PF07702">
    <property type="entry name" value="UTRA"/>
    <property type="match status" value="1"/>
</dbReference>
<evidence type="ECO:0000313" key="7">
    <source>
        <dbReference type="EMBL" id="GGU81900.1"/>
    </source>
</evidence>
<evidence type="ECO:0000256" key="3">
    <source>
        <dbReference type="ARBA" id="ARBA00023163"/>
    </source>
</evidence>
<dbReference type="GO" id="GO:0045892">
    <property type="term" value="P:negative regulation of DNA-templated transcription"/>
    <property type="evidence" value="ECO:0007669"/>
    <property type="project" value="TreeGrafter"/>
</dbReference>
<evidence type="ECO:0000256" key="2">
    <source>
        <dbReference type="ARBA" id="ARBA00023125"/>
    </source>
</evidence>
<reference evidence="6 8" key="2">
    <citation type="submission" date="2020-02" db="EMBL/GenBank/DDBJ databases">
        <title>Whole genome shotgun sequence of Streptomyces gougerotii NBRC 13043.</title>
        <authorList>
            <person name="Ichikawa N."/>
            <person name="Komaki H."/>
            <person name="Tamura T."/>
        </authorList>
    </citation>
    <scope>NUCLEOTIDE SEQUENCE [LARGE SCALE GENOMIC DNA]</scope>
    <source>
        <strain evidence="6 8">NBRC 13043</strain>
    </source>
</reference>
<keyword evidence="3" id="KW-0804">Transcription</keyword>
<dbReference type="SUPFAM" id="SSF64288">
    <property type="entry name" value="Chorismate lyase-like"/>
    <property type="match status" value="1"/>
</dbReference>
<evidence type="ECO:0000313" key="6">
    <source>
        <dbReference type="EMBL" id="GFH77837.1"/>
    </source>
</evidence>
<sequence length="269" mass="29746">MAQVCPKLSREEERRVPMASTNGDRRPKYQRIADTLREAIQAGEYGPGDRLPGENDLMATHDVARMTARQALGVLQAEGIAESRKGAGVFVRAFRPLRRRGIQRLAQEQWGAGRSIWAADTEKRDLVVDQVEVTEEPAPERISVVLDVEAESKVCVRRRRFVLDGKPVLLATSYLPAPIVAGSAITEENTGPGGVYARLAELGYKPVHFREEIRSRMPSKDEAAQLNISAGTPVILICRTAFADEGRPVEINEMTLDAASYVLEYDFDA</sequence>
<dbReference type="PANTHER" id="PTHR44846">
    <property type="entry name" value="MANNOSYL-D-GLYCERATE TRANSPORT/METABOLISM SYSTEM REPRESSOR MNGR-RELATED"/>
    <property type="match status" value="1"/>
</dbReference>
<dbReference type="Pfam" id="PF00392">
    <property type="entry name" value="GntR"/>
    <property type="match status" value="1"/>
</dbReference>
<keyword evidence="1" id="KW-0805">Transcription regulation</keyword>
<evidence type="ECO:0000259" key="5">
    <source>
        <dbReference type="PROSITE" id="PS50949"/>
    </source>
</evidence>
<dbReference type="InterPro" id="IPR028978">
    <property type="entry name" value="Chorismate_lyase_/UTRA_dom_sf"/>
</dbReference>
<dbReference type="GO" id="GO:0003677">
    <property type="term" value="F:DNA binding"/>
    <property type="evidence" value="ECO:0007669"/>
    <property type="project" value="UniProtKB-KW"/>
</dbReference>
<accession>A0A8H9HRM6</accession>
<dbReference type="AlphaFoldDB" id="A0A8H9HRM6"/>
<dbReference type="Gene3D" id="3.40.1410.10">
    <property type="entry name" value="Chorismate lyase-like"/>
    <property type="match status" value="1"/>
</dbReference>
<feature type="region of interest" description="Disordered" evidence="4">
    <location>
        <begin position="1"/>
        <end position="27"/>
    </location>
</feature>
<organism evidence="7 9">
    <name type="scientific">Streptomyces gougerotii</name>
    <dbReference type="NCBI Taxonomy" id="53448"/>
    <lineage>
        <taxon>Bacteria</taxon>
        <taxon>Bacillati</taxon>
        <taxon>Actinomycetota</taxon>
        <taxon>Actinomycetes</taxon>
        <taxon>Kitasatosporales</taxon>
        <taxon>Streptomycetaceae</taxon>
        <taxon>Streptomyces</taxon>
        <taxon>Streptomyces diastaticus group</taxon>
    </lineage>
</organism>
<evidence type="ECO:0000313" key="9">
    <source>
        <dbReference type="Proteomes" id="UP000660975"/>
    </source>
</evidence>
<dbReference type="Proteomes" id="UP000480804">
    <property type="component" value="Unassembled WGS sequence"/>
</dbReference>
<dbReference type="SMART" id="SM00866">
    <property type="entry name" value="UTRA"/>
    <property type="match status" value="1"/>
</dbReference>
<dbReference type="PROSITE" id="PS50949">
    <property type="entry name" value="HTH_GNTR"/>
    <property type="match status" value="1"/>
</dbReference>
<feature type="domain" description="HTH gntR-type" evidence="5">
    <location>
        <begin position="26"/>
        <end position="94"/>
    </location>
</feature>
<dbReference type="EMBL" id="BMSC01000013">
    <property type="protein sequence ID" value="GGU81900.1"/>
    <property type="molecule type" value="Genomic_DNA"/>
</dbReference>
<dbReference type="PANTHER" id="PTHR44846:SF17">
    <property type="entry name" value="GNTR-FAMILY TRANSCRIPTIONAL REGULATOR"/>
    <property type="match status" value="1"/>
</dbReference>